<comment type="caution">
    <text evidence="9">The sequence shown here is derived from an EMBL/GenBank/DDBJ whole genome shotgun (WGS) entry which is preliminary data.</text>
</comment>
<evidence type="ECO:0000256" key="8">
    <source>
        <dbReference type="SAM" id="MobiDB-lite"/>
    </source>
</evidence>
<feature type="compositionally biased region" description="Basic residues" evidence="8">
    <location>
        <begin position="502"/>
        <end position="512"/>
    </location>
</feature>
<evidence type="ECO:0000256" key="5">
    <source>
        <dbReference type="ARBA" id="ARBA00022490"/>
    </source>
</evidence>
<dbReference type="EMBL" id="JMSN01000027">
    <property type="protein sequence ID" value="KDN47942.1"/>
    <property type="molecule type" value="Genomic_DNA"/>
</dbReference>
<dbReference type="GO" id="GO:0006611">
    <property type="term" value="P:protein export from nucleus"/>
    <property type="evidence" value="ECO:0007669"/>
    <property type="project" value="TreeGrafter"/>
</dbReference>
<dbReference type="RefSeq" id="XP_013243961.1">
    <property type="nucleotide sequence ID" value="XM_013388507.1"/>
</dbReference>
<keyword evidence="6" id="KW-0653">Protein transport</keyword>
<evidence type="ECO:0000256" key="1">
    <source>
        <dbReference type="ARBA" id="ARBA00004123"/>
    </source>
</evidence>
<evidence type="ECO:0000256" key="3">
    <source>
        <dbReference type="ARBA" id="ARBA00009466"/>
    </source>
</evidence>
<feature type="region of interest" description="Disordered" evidence="8">
    <location>
        <begin position="499"/>
        <end position="521"/>
    </location>
</feature>
<dbReference type="GO" id="GO:0005049">
    <property type="term" value="F:nuclear export signal receptor activity"/>
    <property type="evidence" value="ECO:0007669"/>
    <property type="project" value="InterPro"/>
</dbReference>
<name>A0A066W1W8_TILAU</name>
<dbReference type="InParanoid" id="A0A066W1W8"/>
<keyword evidence="4" id="KW-0813">Transport</keyword>
<dbReference type="STRING" id="1037660.A0A066W1W8"/>
<comment type="similarity">
    <text evidence="3">Belongs to the exportin family.</text>
</comment>
<dbReference type="PANTHER" id="PTHR12596:SF1">
    <property type="entry name" value="EXPORTIN-4"/>
    <property type="match status" value="1"/>
</dbReference>
<evidence type="ECO:0000256" key="4">
    <source>
        <dbReference type="ARBA" id="ARBA00022448"/>
    </source>
</evidence>
<proteinExistence type="inferred from homology"/>
<dbReference type="PANTHER" id="PTHR12596">
    <property type="entry name" value="EXPORTIN 4,7-RELATED"/>
    <property type="match status" value="1"/>
</dbReference>
<evidence type="ECO:0000313" key="9">
    <source>
        <dbReference type="EMBL" id="KDN47942.1"/>
    </source>
</evidence>
<evidence type="ECO:0000256" key="6">
    <source>
        <dbReference type="ARBA" id="ARBA00022927"/>
    </source>
</evidence>
<evidence type="ECO:0000256" key="7">
    <source>
        <dbReference type="ARBA" id="ARBA00023242"/>
    </source>
</evidence>
<dbReference type="GeneID" id="25267182"/>
<feature type="region of interest" description="Disordered" evidence="8">
    <location>
        <begin position="288"/>
        <end position="324"/>
    </location>
</feature>
<reference evidence="9 10" key="1">
    <citation type="submission" date="2014-05" db="EMBL/GenBank/DDBJ databases">
        <title>Draft genome sequence of a rare smut relative, Tilletiaria anomala UBC 951.</title>
        <authorList>
            <consortium name="DOE Joint Genome Institute"/>
            <person name="Toome M."/>
            <person name="Kuo A."/>
            <person name="Henrissat B."/>
            <person name="Lipzen A."/>
            <person name="Tritt A."/>
            <person name="Yoshinaga Y."/>
            <person name="Zane M."/>
            <person name="Barry K."/>
            <person name="Grigoriev I.V."/>
            <person name="Spatafora J.W."/>
            <person name="Aimea M.C."/>
        </authorList>
    </citation>
    <scope>NUCLEOTIDE SEQUENCE [LARGE SCALE GENOMIC DNA]</scope>
    <source>
        <strain evidence="9 10">UBC 951</strain>
    </source>
</reference>
<sequence>MIPPTEHLQQALQTVLHASVAFTSPDPSTRAHGEAIFLQVRSADNALDYAVFFIGVSSSFSFSFSFSFSSSSLSFPFSALHAEHSQDAFTTFQSFNMVLHALPHLTPNRQPHLAQNGRSTPAAPLSEYIPSFAALRDFLTHITVQRSHAVDVDAYRASATASSNSSNAGSAAGPLAKQWPAYVRARALQTVAAVSKKALAEEIDVVSSSSHPATTADTESDHQLHAVAARHLQPAQNLLHRLLLSPYASDGNSQDSEAAFWADRHVGAALLRALLEEFGLTHVHLGDRGAGDDDGDSGGDGWHDSDRSSRGQGREAAAEHSSSAHTGLTAVQHLLCKAAFQRGVYRNALSLILHNVKQLVDIHEHRSGGSAHHSDGQTGAAADARSQTVFSACLATLEGLLGWSFLRSDSLARIIASSSDGTAGSSLPVDALQQQQQQELLDTLLSPDLLLLVAAAYRHAAALDSRQPTSVNSIALHRARQCLLLAFSLADNLPFLSSASSSHHHHHHHSSRQPHDQEQQYDVRRRMLQCRLETQLYLLKALIREHAPRGTLVAHGNGLLFLAQLARRTFASPTNGASALCSVLHLQGPAPAPEGTASQQQQLLDLLDALAQLNHAVFSFAFERSRQTQEEDDLQALAEDATDALLGCWHTLVGSIRGQLALSGIGVDAQALHTLWAAVQVGLQDELVQPYIRGRLAAARISVEDHDDDLFSEQGDEAQKDRELYSDQLISIGLLARINAAQSVRLLRDELRLRLSAAVGQGDAARAQTASAEAEAAALWEQIHWLLLIAGHVVADSNSGETPTPPIELTSLANAASADADEALLLEGFLGDVGIENFSRFAHMPVQVISPQVMETYVWFIGRWATSYVLSSDGPFSASHSAGSVSRSETGVMALNSVTSALARVLETWTAEADVVKEVAATLKGFQLSETIPSILIEQQELRALLTAAINAMPVLPAGTHGDLLAALVGLLFVAQAQAQATAESYFGQVTSYIHGRFEALVQGGSELSQLARNAQSAETIVEVQKLLDMLEGLARAIQPRSSRVIFAFQAQFFHALNQLCRTYAGRADIVLLVLRIYDSLASALDFSFDPADDTLISRQFNEALWHYLDILRADRETLGLLGRGSVEADEPFEGLRRGLDLLPILAASVLQQDQQDQQEPALIPAPEVALAGPSLSPERSEDLCLFAFVSLAPLVSDDALKTPSLAFSFSAACADVTRACAKRIVSLTASPASATSAADLLGSVAAALCKALKADTAEAVLNALTSAKALASATAQLTPSASSAVTAMQAPMQHILFELLKTLLFEPVSTSLLDEFILTVQSQLIALSRPQFGGEEALSAALHQFCTDVTVSTSVVGTGEAAVQAVQAFFVASQQHRPQQVVNGNGHVDGHALGHRSLNIRARARMQALADRAAATAFCQAARSAVLKARAGIRVR</sequence>
<dbReference type="Proteomes" id="UP000027361">
    <property type="component" value="Unassembled WGS sequence"/>
</dbReference>
<dbReference type="OrthoDB" id="5548448at2759"/>
<gene>
    <name evidence="9" type="ORF">K437DRAFT_293968</name>
</gene>
<protein>
    <submittedName>
        <fullName evidence="9">Uncharacterized protein</fullName>
    </submittedName>
</protein>
<feature type="compositionally biased region" description="Basic and acidic residues" evidence="8">
    <location>
        <begin position="301"/>
        <end position="318"/>
    </location>
</feature>
<evidence type="ECO:0000313" key="10">
    <source>
        <dbReference type="Proteomes" id="UP000027361"/>
    </source>
</evidence>
<dbReference type="InterPro" id="IPR044189">
    <property type="entry name" value="XPO4/7-like"/>
</dbReference>
<keyword evidence="7" id="KW-0539">Nucleus</keyword>
<organism evidence="9 10">
    <name type="scientific">Tilletiaria anomala (strain ATCC 24038 / CBS 436.72 / UBC 951)</name>
    <dbReference type="NCBI Taxonomy" id="1037660"/>
    <lineage>
        <taxon>Eukaryota</taxon>
        <taxon>Fungi</taxon>
        <taxon>Dikarya</taxon>
        <taxon>Basidiomycota</taxon>
        <taxon>Ustilaginomycotina</taxon>
        <taxon>Exobasidiomycetes</taxon>
        <taxon>Georgefischeriales</taxon>
        <taxon>Tilletiariaceae</taxon>
        <taxon>Tilletiaria</taxon>
    </lineage>
</organism>
<dbReference type="OMA" id="WEQIHWL"/>
<dbReference type="HOGENOM" id="CLU_264369_0_0_1"/>
<dbReference type="GO" id="GO:0005643">
    <property type="term" value="C:nuclear pore"/>
    <property type="evidence" value="ECO:0007669"/>
    <property type="project" value="TreeGrafter"/>
</dbReference>
<accession>A0A066W1W8</accession>
<keyword evidence="5" id="KW-0963">Cytoplasm</keyword>
<evidence type="ECO:0000256" key="2">
    <source>
        <dbReference type="ARBA" id="ARBA00004496"/>
    </source>
</evidence>
<keyword evidence="10" id="KW-1185">Reference proteome</keyword>
<dbReference type="GO" id="GO:0005737">
    <property type="term" value="C:cytoplasm"/>
    <property type="evidence" value="ECO:0007669"/>
    <property type="project" value="UniProtKB-SubCell"/>
</dbReference>
<comment type="subcellular location">
    <subcellularLocation>
        <location evidence="2">Cytoplasm</location>
    </subcellularLocation>
    <subcellularLocation>
        <location evidence="1">Nucleus</location>
    </subcellularLocation>
</comment>